<dbReference type="PANTHER" id="PTHR31694:SF26">
    <property type="entry name" value="OS05G0151100 PROTEIN"/>
    <property type="match status" value="1"/>
</dbReference>
<dbReference type="RefSeq" id="WP_091411771.1">
    <property type="nucleotide sequence ID" value="NZ_LT629749.1"/>
</dbReference>
<keyword evidence="2" id="KW-1185">Reference proteome</keyword>
<dbReference type="EMBL" id="LT629749">
    <property type="protein sequence ID" value="SDS36155.1"/>
    <property type="molecule type" value="Genomic_DNA"/>
</dbReference>
<sequence>MNHENLPPTPVDESDPARHVFGGQPVMTFADEGQRRKFLRAAAVVGFGSTLVALSQRDKFALADASANDLEILNYALTLEYLEADFYTKGVKGGALKGRDLELVTPIRDHEQDHVSVLTDTVKSLGGKPAAKPKFTYPDGTFDDKETFLKTASTFEELGVTAYHGQVALIEDGDILAAAASIAGVESRHAAVVADLLGGNPFPSSFEKNKSMKAVLKAAGPFIES</sequence>
<dbReference type="Pfam" id="PF13668">
    <property type="entry name" value="Ferritin_2"/>
    <property type="match status" value="1"/>
</dbReference>
<dbReference type="InterPro" id="IPR009078">
    <property type="entry name" value="Ferritin-like_SF"/>
</dbReference>
<dbReference type="PROSITE" id="PS51318">
    <property type="entry name" value="TAT"/>
    <property type="match status" value="1"/>
</dbReference>
<dbReference type="InterPro" id="IPR012347">
    <property type="entry name" value="Ferritin-like"/>
</dbReference>
<dbReference type="OrthoDB" id="954262at2"/>
<name>A0A1H1RKB0_9ACTN</name>
<accession>A0A1H1RKB0</accession>
<reference evidence="1 2" key="1">
    <citation type="submission" date="2016-10" db="EMBL/GenBank/DDBJ databases">
        <authorList>
            <person name="de Groot N.N."/>
        </authorList>
    </citation>
    <scope>NUCLEOTIDE SEQUENCE [LARGE SCALE GENOMIC DNA]</scope>
    <source>
        <strain evidence="1 2">DSM 21741</strain>
    </source>
</reference>
<dbReference type="InterPro" id="IPR052965">
    <property type="entry name" value="Pigment-catalase-like"/>
</dbReference>
<dbReference type="Gene3D" id="1.20.1260.10">
    <property type="match status" value="1"/>
</dbReference>
<protein>
    <submittedName>
        <fullName evidence="1">Ferritin-like domain-containing protein</fullName>
    </submittedName>
</protein>
<evidence type="ECO:0000313" key="2">
    <source>
        <dbReference type="Proteomes" id="UP000199092"/>
    </source>
</evidence>
<dbReference type="CDD" id="cd00657">
    <property type="entry name" value="Ferritin_like"/>
    <property type="match status" value="1"/>
</dbReference>
<dbReference type="PANTHER" id="PTHR31694">
    <property type="entry name" value="DESICCATION-LIKE PROTEIN"/>
    <property type="match status" value="1"/>
</dbReference>
<dbReference type="AlphaFoldDB" id="A0A1H1RKB0"/>
<dbReference type="STRING" id="546871.SAMN04488543_1579"/>
<gene>
    <name evidence="1" type="ORF">SAMN04488543_1579</name>
</gene>
<proteinExistence type="predicted"/>
<dbReference type="Proteomes" id="UP000199092">
    <property type="component" value="Chromosome I"/>
</dbReference>
<dbReference type="InterPro" id="IPR006311">
    <property type="entry name" value="TAT_signal"/>
</dbReference>
<organism evidence="1 2">
    <name type="scientific">Friedmanniella luteola</name>
    <dbReference type="NCBI Taxonomy" id="546871"/>
    <lineage>
        <taxon>Bacteria</taxon>
        <taxon>Bacillati</taxon>
        <taxon>Actinomycetota</taxon>
        <taxon>Actinomycetes</taxon>
        <taxon>Propionibacteriales</taxon>
        <taxon>Nocardioidaceae</taxon>
        <taxon>Friedmanniella</taxon>
    </lineage>
</organism>
<evidence type="ECO:0000313" key="1">
    <source>
        <dbReference type="EMBL" id="SDS36155.1"/>
    </source>
</evidence>
<dbReference type="SUPFAM" id="SSF47240">
    <property type="entry name" value="Ferritin-like"/>
    <property type="match status" value="1"/>
</dbReference>